<dbReference type="InterPro" id="IPR009003">
    <property type="entry name" value="Peptidase_S1_PA"/>
</dbReference>
<accession>A0A653D0J8</accession>
<keyword evidence="9" id="KW-1185">Reference proteome</keyword>
<gene>
    <name evidence="8" type="ORF">CALMAC_LOCUS13390</name>
</gene>
<evidence type="ECO:0000256" key="5">
    <source>
        <dbReference type="ARBA" id="ARBA00076468"/>
    </source>
</evidence>
<evidence type="ECO:0000313" key="9">
    <source>
        <dbReference type="Proteomes" id="UP000410492"/>
    </source>
</evidence>
<feature type="region of interest" description="Disordered" evidence="6">
    <location>
        <begin position="319"/>
        <end position="338"/>
    </location>
</feature>
<dbReference type="InterPro" id="IPR043504">
    <property type="entry name" value="Peptidase_S1_PA_chymotrypsin"/>
</dbReference>
<dbReference type="PROSITE" id="PS00134">
    <property type="entry name" value="TRYPSIN_HIS"/>
    <property type="match status" value="1"/>
</dbReference>
<dbReference type="PANTHER" id="PTHR24258">
    <property type="entry name" value="SERINE PROTEASE-RELATED"/>
    <property type="match status" value="1"/>
</dbReference>
<evidence type="ECO:0000256" key="1">
    <source>
        <dbReference type="ARBA" id="ARBA00004613"/>
    </source>
</evidence>
<evidence type="ECO:0000256" key="3">
    <source>
        <dbReference type="ARBA" id="ARBA00023157"/>
    </source>
</evidence>
<name>A0A653D0J8_CALMS</name>
<dbReference type="CDD" id="cd00190">
    <property type="entry name" value="Tryp_SPc"/>
    <property type="match status" value="1"/>
</dbReference>
<evidence type="ECO:0000313" key="8">
    <source>
        <dbReference type="EMBL" id="VEN53663.1"/>
    </source>
</evidence>
<reference evidence="8 9" key="1">
    <citation type="submission" date="2019-01" db="EMBL/GenBank/DDBJ databases">
        <authorList>
            <person name="Sayadi A."/>
        </authorList>
    </citation>
    <scope>NUCLEOTIDE SEQUENCE [LARGE SCALE GENOMIC DNA]</scope>
</reference>
<evidence type="ECO:0000256" key="2">
    <source>
        <dbReference type="ARBA" id="ARBA00022525"/>
    </source>
</evidence>
<dbReference type="Pfam" id="PF16053">
    <property type="entry name" value="MRP-S34"/>
    <property type="match status" value="1"/>
</dbReference>
<dbReference type="InterPro" id="IPR032053">
    <property type="entry name" value="Ribosomal_mS34"/>
</dbReference>
<dbReference type="GO" id="GO:0006508">
    <property type="term" value="P:proteolysis"/>
    <property type="evidence" value="ECO:0007669"/>
    <property type="project" value="InterPro"/>
</dbReference>
<protein>
    <recommendedName>
        <fullName evidence="4">Phenoloxidase-activating factor 2</fullName>
    </recommendedName>
    <alternativeName>
        <fullName evidence="5">Prophenoloxidase-activating factor II</fullName>
    </alternativeName>
</protein>
<proteinExistence type="predicted"/>
<evidence type="ECO:0000256" key="4">
    <source>
        <dbReference type="ARBA" id="ARBA00068096"/>
    </source>
</evidence>
<dbReference type="PRINTS" id="PR00722">
    <property type="entry name" value="CHYMOTRYPSIN"/>
</dbReference>
<feature type="domain" description="Peptidase S1" evidence="7">
    <location>
        <begin position="887"/>
        <end position="1131"/>
    </location>
</feature>
<organism evidence="8 9">
    <name type="scientific">Callosobruchus maculatus</name>
    <name type="common">Southern cowpea weevil</name>
    <name type="synonym">Pulse bruchid</name>
    <dbReference type="NCBI Taxonomy" id="64391"/>
    <lineage>
        <taxon>Eukaryota</taxon>
        <taxon>Metazoa</taxon>
        <taxon>Ecdysozoa</taxon>
        <taxon>Arthropoda</taxon>
        <taxon>Hexapoda</taxon>
        <taxon>Insecta</taxon>
        <taxon>Pterygota</taxon>
        <taxon>Neoptera</taxon>
        <taxon>Endopterygota</taxon>
        <taxon>Coleoptera</taxon>
        <taxon>Polyphaga</taxon>
        <taxon>Cucujiformia</taxon>
        <taxon>Chrysomeloidea</taxon>
        <taxon>Chrysomelidae</taxon>
        <taxon>Bruchinae</taxon>
        <taxon>Bruchini</taxon>
        <taxon>Callosobruchus</taxon>
    </lineage>
</organism>
<keyword evidence="3" id="KW-1015">Disulfide bond</keyword>
<sequence>MPYKYIGRVTDFKGKTLWEILGNLKNNGVGRIVARSKFECYPEPCYYKILKVETLANPQEASVDNVRKVRALVEKTFRGKTYPKPVLIESSSYKADYKLIPKDEEEKYCKKSVSSIVEHILPRTMEFPPLLKELLIREAEVRGEKIEEPKLEVVYNRRSKKTSYRVAKEGETPTVEIAIGLGKPVSPDLYDNAPYFELEMEGSVRESVTSHSQSSYSIQKQESEQFTEADKVVWAEICSDYETNIAKIEDPRPFFPFHRIWSRETAAKKIQAYMRAYWDRKKPDIQEVRVFWKDIEMHLSALLAAVLLVQCTNAQENGWSWDNNQKSESNSASSNAQMTENQQFDLFEALPSDHLETAVQLNSTEAEKVVDEILTSTREGRALDGLDEIYTDPNVQEALQNGDDGQARNVIKDRLCYLGLVQCDGGENIEGKRPFIGPEELVYAQPVAINPVGRPIPTIPIKGVRGGYGPAKPVHIPGPPGKYGPPPPNKFVPPPPPGYHGKPPRRHYGPPPSKPFYGKPPGLSGEIYEGEYISKPPGAYAGFSATSESPYQFVTASNKDKKVEITVNAQGGAVTGPGGAPSANGAVEHVHHHFHHNVDGKPTVGVNQIPIASAAVTAGLTSLGSPTTFGKPVSSGFSPLVPETIIGPISGTFGGSYGGQHIANYGSSLGVNSFGAIKPVTENFDSFGTSIGSYGSTSDLYKKELNLNPVNNNFIQSNYADKYQGLESSKYENFDCVCVPYNQCPTHDVIGRKDDLYLAIDPRNLKSDIEAEEERVITDANGNMTVVRIAKGASLNATEETDKKSEESKKISKREAPAEKKSGEEEEKPEGRQFYGGNGFSSGRPQTCGPRHVCCKRPTRPAVPQVNRQCGTRHSQGINGRIKNPVYVDGDSEFGEYPWQVAILKKDPKESVYVCGGTLIDSLHIITAAHCVKTYHGFDLRVRLGEWDVNHDVEFFPYIEREVTSVHVHPEFYAGTLYNDIAVLRIDKPVDFAKNPHISPACLPHPRDDYTGTRCWTTGWGKDAFGDFGKYQNILKEVDVPVLNDGVCQRQMQQTRLGYDFKLHPGFICAGGEEGKDACKGDGGGPMVCERGGTWQVVGIVSWGIGCGQVGVPGVYVKVAHYLDWIKQITQIY</sequence>
<dbReference type="GO" id="GO:0005739">
    <property type="term" value="C:mitochondrion"/>
    <property type="evidence" value="ECO:0007669"/>
    <property type="project" value="InterPro"/>
</dbReference>
<feature type="compositionally biased region" description="Pro residues" evidence="6">
    <location>
        <begin position="476"/>
        <end position="498"/>
    </location>
</feature>
<dbReference type="Proteomes" id="UP000410492">
    <property type="component" value="Unassembled WGS sequence"/>
</dbReference>
<dbReference type="InterPro" id="IPR001314">
    <property type="entry name" value="Peptidase_S1A"/>
</dbReference>
<evidence type="ECO:0000256" key="6">
    <source>
        <dbReference type="SAM" id="MobiDB-lite"/>
    </source>
</evidence>
<dbReference type="InterPro" id="IPR001254">
    <property type="entry name" value="Trypsin_dom"/>
</dbReference>
<dbReference type="GO" id="GO:0005576">
    <property type="term" value="C:extracellular region"/>
    <property type="evidence" value="ECO:0007669"/>
    <property type="project" value="UniProtKB-SubCell"/>
</dbReference>
<dbReference type="InterPro" id="IPR018114">
    <property type="entry name" value="TRYPSIN_HIS"/>
</dbReference>
<feature type="region of interest" description="Disordered" evidence="6">
    <location>
        <begin position="796"/>
        <end position="844"/>
    </location>
</feature>
<dbReference type="OrthoDB" id="5949700at2759"/>
<dbReference type="FunFam" id="2.40.10.10:FF:000038">
    <property type="entry name" value="Serine protease"/>
    <property type="match status" value="1"/>
</dbReference>
<dbReference type="GO" id="GO:0003735">
    <property type="term" value="F:structural constituent of ribosome"/>
    <property type="evidence" value="ECO:0007669"/>
    <property type="project" value="InterPro"/>
</dbReference>
<keyword evidence="2" id="KW-0964">Secreted</keyword>
<feature type="region of interest" description="Disordered" evidence="6">
    <location>
        <begin position="470"/>
        <end position="521"/>
    </location>
</feature>
<dbReference type="PROSITE" id="PS50240">
    <property type="entry name" value="TRYPSIN_DOM"/>
    <property type="match status" value="1"/>
</dbReference>
<dbReference type="GO" id="GO:0004252">
    <property type="term" value="F:serine-type endopeptidase activity"/>
    <property type="evidence" value="ECO:0007669"/>
    <property type="project" value="InterPro"/>
</dbReference>
<dbReference type="AlphaFoldDB" id="A0A653D0J8"/>
<feature type="compositionally biased region" description="Basic and acidic residues" evidence="6">
    <location>
        <begin position="800"/>
        <end position="823"/>
    </location>
</feature>
<dbReference type="PANTHER" id="PTHR24258:SF142">
    <property type="entry name" value="PEPTIDASE S1 DOMAIN-CONTAINING PROTEIN"/>
    <property type="match status" value="1"/>
</dbReference>
<dbReference type="Gene3D" id="2.40.10.10">
    <property type="entry name" value="Trypsin-like serine proteases"/>
    <property type="match status" value="1"/>
</dbReference>
<comment type="subcellular location">
    <subcellularLocation>
        <location evidence="1">Secreted</location>
    </subcellularLocation>
</comment>
<dbReference type="EMBL" id="CAACVG010009597">
    <property type="protein sequence ID" value="VEN53663.1"/>
    <property type="molecule type" value="Genomic_DNA"/>
</dbReference>
<evidence type="ECO:0000259" key="7">
    <source>
        <dbReference type="PROSITE" id="PS50240"/>
    </source>
</evidence>
<dbReference type="SUPFAM" id="SSF50494">
    <property type="entry name" value="Trypsin-like serine proteases"/>
    <property type="match status" value="1"/>
</dbReference>
<dbReference type="SMART" id="SM00020">
    <property type="entry name" value="Tryp_SPc"/>
    <property type="match status" value="1"/>
</dbReference>
<dbReference type="Pfam" id="PF00089">
    <property type="entry name" value="Trypsin"/>
    <property type="match status" value="1"/>
</dbReference>